<feature type="transmembrane region" description="Helical" evidence="1">
    <location>
        <begin position="121"/>
        <end position="142"/>
    </location>
</feature>
<accession>A0AAW0FRI0</accession>
<feature type="transmembrane region" description="Helical" evidence="1">
    <location>
        <begin position="154"/>
        <end position="177"/>
    </location>
</feature>
<keyword evidence="1" id="KW-0812">Transmembrane</keyword>
<feature type="transmembrane region" description="Helical" evidence="1">
    <location>
        <begin position="238"/>
        <end position="261"/>
    </location>
</feature>
<evidence type="ECO:0000256" key="1">
    <source>
        <dbReference type="SAM" id="Phobius"/>
    </source>
</evidence>
<evidence type="ECO:0000313" key="2">
    <source>
        <dbReference type="EMBL" id="KAK7680844.1"/>
    </source>
</evidence>
<organism evidence="2 3">
    <name type="scientific">Cerrena zonata</name>
    <dbReference type="NCBI Taxonomy" id="2478898"/>
    <lineage>
        <taxon>Eukaryota</taxon>
        <taxon>Fungi</taxon>
        <taxon>Dikarya</taxon>
        <taxon>Basidiomycota</taxon>
        <taxon>Agaricomycotina</taxon>
        <taxon>Agaricomycetes</taxon>
        <taxon>Polyporales</taxon>
        <taxon>Cerrenaceae</taxon>
        <taxon>Cerrena</taxon>
    </lineage>
</organism>
<keyword evidence="1" id="KW-0472">Membrane</keyword>
<keyword evidence="3" id="KW-1185">Reference proteome</keyword>
<protein>
    <submittedName>
        <fullName evidence="2">Uncharacterized protein</fullName>
    </submittedName>
</protein>
<proteinExistence type="predicted"/>
<keyword evidence="1" id="KW-1133">Transmembrane helix</keyword>
<feature type="transmembrane region" description="Helical" evidence="1">
    <location>
        <begin position="32"/>
        <end position="54"/>
    </location>
</feature>
<name>A0AAW0FRI0_9APHY</name>
<feature type="transmembrane region" description="Helical" evidence="1">
    <location>
        <begin position="197"/>
        <end position="217"/>
    </location>
</feature>
<dbReference type="EMBL" id="JASBNA010000046">
    <property type="protein sequence ID" value="KAK7680844.1"/>
    <property type="molecule type" value="Genomic_DNA"/>
</dbReference>
<reference evidence="2 3" key="1">
    <citation type="submission" date="2022-09" db="EMBL/GenBank/DDBJ databases">
        <authorList>
            <person name="Palmer J.M."/>
        </authorList>
    </citation>
    <scope>NUCLEOTIDE SEQUENCE [LARGE SCALE GENOMIC DNA]</scope>
    <source>
        <strain evidence="2 3">DSM 7382</strain>
    </source>
</reference>
<dbReference type="AlphaFoldDB" id="A0AAW0FRI0"/>
<evidence type="ECO:0000313" key="3">
    <source>
        <dbReference type="Proteomes" id="UP001385951"/>
    </source>
</evidence>
<feature type="transmembrane region" description="Helical" evidence="1">
    <location>
        <begin position="66"/>
        <end position="84"/>
    </location>
</feature>
<gene>
    <name evidence="2" type="ORF">QCA50_016154</name>
</gene>
<dbReference type="Proteomes" id="UP001385951">
    <property type="component" value="Unassembled WGS sequence"/>
</dbReference>
<sequence>MADTNGTVIVDGKPYFGPIGETSNQILLEKTFMASGYLTGVGFGIQLVVYGACLRNLLRRNVKNTFTYFLMGYTTLLCLMNGVWSATSAFGLQLTYIDNRNFPGGGSFAFLQVEFSDPSQVVAITAYIVANVMADALLLWRCRVIWSASLGPRVDFIMVIPVLMLLCSIAMAVLFAFETSSPAGFFSKIATSFALPYFAISLSLNILLTLMIVLRLAAYRQRGRNIFGHAYGQHYGSISTMFIESASLYTICSILLLATYATGHPINQIWLGISPAVQEISNYMIIYRVVQGSAWNTNTLGTGVHSAMVFDSGTFQNSHSHITGTTATKATTTIDIPLQGMHEANMSGTALTATPDEGREPSLKWAIHGDV</sequence>
<comment type="caution">
    <text evidence="2">The sequence shown here is derived from an EMBL/GenBank/DDBJ whole genome shotgun (WGS) entry which is preliminary data.</text>
</comment>